<dbReference type="EMBL" id="JAWZYT010006122">
    <property type="protein sequence ID" value="KAK4288806.1"/>
    <property type="molecule type" value="Genomic_DNA"/>
</dbReference>
<dbReference type="AlphaFoldDB" id="A0AAE1NG89"/>
<dbReference type="SUPFAM" id="SSF81296">
    <property type="entry name" value="E set domains"/>
    <property type="match status" value="1"/>
</dbReference>
<dbReference type="InterPro" id="IPR014756">
    <property type="entry name" value="Ig_E-set"/>
</dbReference>
<feature type="signal peptide" evidence="2">
    <location>
        <begin position="1"/>
        <end position="20"/>
    </location>
</feature>
<dbReference type="InterPro" id="IPR000896">
    <property type="entry name" value="Hemocyanin/hexamerin_mid_dom"/>
</dbReference>
<dbReference type="InterPro" id="IPR036697">
    <property type="entry name" value="Hemocyanin_N_sf"/>
</dbReference>
<dbReference type="InterPro" id="IPR037020">
    <property type="entry name" value="Hemocyanin_C_sf"/>
</dbReference>
<dbReference type="SUPFAM" id="SSF48050">
    <property type="entry name" value="Hemocyanin, N-terminal domain"/>
    <property type="match status" value="1"/>
</dbReference>
<gene>
    <name evidence="4" type="ORF">Pmani_038190</name>
</gene>
<name>A0AAE1NG89_9EUCA</name>
<dbReference type="InterPro" id="IPR002227">
    <property type="entry name" value="Tyrosinase_Cu-bd"/>
</dbReference>
<dbReference type="PANTHER" id="PTHR11511">
    <property type="entry name" value="LARVAL STORAGE PROTEIN/PHENOLOXIDASE"/>
    <property type="match status" value="1"/>
</dbReference>
<sequence length="667" mass="76083">MRWTTAAVALLVVVVAGAEASRSRAEKQLGLNRLVNKITSPLSSSYAELKEAATNYDPAAHDDHFSDGGAAAHHLVEEIQDHHVLEQHHWFSLFNTRQREEALMLVDVLLHATDDDTFFKCAAYFRERMNEGEFIYAIYVAVTHSDLTSDLILPPLYEVTPHMFTNSEIINKAYTAKMTQTPGDFNMEFSSSKKNPETRVAYFGEDVGMNSHHVHWHMDFPFWWHGEHIDRKGELFFWAHHQLTARFDAERLSNWLSPVDELHWDHPIKDGFAPHTSYKFGGEFPTRPDNKAFDDVDGVARMSDMIITESRIRDAIAHGYVEKEDGTHVNIDNEHGIDVLGDLIESSVYSPNAAYYGALHNQAHRVLGAQADPHGKFNMSPGVMEHFETATRDPAFFRLHKYMDNIFKEHKDKLTPYTKEELLHDNIHITGVDVTELKTFFEDFECDLGNALDTTETVPDVKVTGHVARLNHEPYAYNIYAHADHDETITVRVYLTPKYDENQIPYEMDDNRWGTILVDLFWVNVHAGDNNIERHSYDSTVVIPDRVSFPTLIQKAEEAVASGSELDLPASRACGHPERLLLPKGNDYGMDFWLDVFISGGEDAVHDDLTENDHGGTHGYCGIHGQKYPDKKPMGYPFDRRIPDHRVVKVPNHFGRVVQVFHDAHHH</sequence>
<accession>A0AAE1NG89</accession>
<comment type="caution">
    <text evidence="4">The sequence shown here is derived from an EMBL/GenBank/DDBJ whole genome shotgun (WGS) entry which is preliminary data.</text>
</comment>
<dbReference type="Pfam" id="PF03722">
    <property type="entry name" value="Hemocyanin_N"/>
    <property type="match status" value="1"/>
</dbReference>
<dbReference type="PROSITE" id="PS00210">
    <property type="entry name" value="HEMOCYANIN_2"/>
    <property type="match status" value="1"/>
</dbReference>
<dbReference type="PANTHER" id="PTHR11511:SF5">
    <property type="entry name" value="FAT-BODY PROTEIN 1-RELATED"/>
    <property type="match status" value="1"/>
</dbReference>
<dbReference type="SUPFAM" id="SSF48056">
    <property type="entry name" value="Di-copper centre-containing domain"/>
    <property type="match status" value="1"/>
</dbReference>
<proteinExistence type="inferred from homology"/>
<dbReference type="InterPro" id="IPR013788">
    <property type="entry name" value="Hemocyanin/hexamerin"/>
</dbReference>
<keyword evidence="2" id="KW-0732">Signal</keyword>
<dbReference type="Pfam" id="PF00372">
    <property type="entry name" value="Hemocyanin_M"/>
    <property type="match status" value="1"/>
</dbReference>
<evidence type="ECO:0000313" key="5">
    <source>
        <dbReference type="Proteomes" id="UP001292094"/>
    </source>
</evidence>
<dbReference type="GO" id="GO:0016491">
    <property type="term" value="F:oxidoreductase activity"/>
    <property type="evidence" value="ECO:0007669"/>
    <property type="project" value="InterPro"/>
</dbReference>
<dbReference type="PROSITE" id="PS00209">
    <property type="entry name" value="HEMOCYANIN_1"/>
    <property type="match status" value="1"/>
</dbReference>
<dbReference type="Gene3D" id="2.60.40.1520">
    <property type="entry name" value="Hemocyanin, C-terminal domain"/>
    <property type="match status" value="1"/>
</dbReference>
<dbReference type="InterPro" id="IPR008922">
    <property type="entry name" value="Di-copper_centre_dom_sf"/>
</dbReference>
<dbReference type="Gene3D" id="1.10.1280.10">
    <property type="entry name" value="Di-copper center containing domain from catechol oxidase"/>
    <property type="match status" value="1"/>
</dbReference>
<evidence type="ECO:0000256" key="1">
    <source>
        <dbReference type="ARBA" id="ARBA00009470"/>
    </source>
</evidence>
<protein>
    <recommendedName>
        <fullName evidence="3">Tyrosinase copper-binding domain-containing protein</fullName>
    </recommendedName>
</protein>
<evidence type="ECO:0000259" key="3">
    <source>
        <dbReference type="PROSITE" id="PS00498"/>
    </source>
</evidence>
<keyword evidence="5" id="KW-1185">Reference proteome</keyword>
<organism evidence="4 5">
    <name type="scientific">Petrolisthes manimaculis</name>
    <dbReference type="NCBI Taxonomy" id="1843537"/>
    <lineage>
        <taxon>Eukaryota</taxon>
        <taxon>Metazoa</taxon>
        <taxon>Ecdysozoa</taxon>
        <taxon>Arthropoda</taxon>
        <taxon>Crustacea</taxon>
        <taxon>Multicrustacea</taxon>
        <taxon>Malacostraca</taxon>
        <taxon>Eumalacostraca</taxon>
        <taxon>Eucarida</taxon>
        <taxon>Decapoda</taxon>
        <taxon>Pleocyemata</taxon>
        <taxon>Anomura</taxon>
        <taxon>Galatheoidea</taxon>
        <taxon>Porcellanidae</taxon>
        <taxon>Petrolisthes</taxon>
    </lineage>
</organism>
<feature type="domain" description="Tyrosinase copper-binding" evidence="3">
    <location>
        <begin position="393"/>
        <end position="404"/>
    </location>
</feature>
<feature type="chain" id="PRO_5041978514" description="Tyrosinase copper-binding domain-containing protein" evidence="2">
    <location>
        <begin position="21"/>
        <end position="667"/>
    </location>
</feature>
<dbReference type="PRINTS" id="PR00187">
    <property type="entry name" value="HAEMOCYANIN"/>
</dbReference>
<reference evidence="4" key="1">
    <citation type="submission" date="2023-11" db="EMBL/GenBank/DDBJ databases">
        <title>Genome assemblies of two species of porcelain crab, Petrolisthes cinctipes and Petrolisthes manimaculis (Anomura: Porcellanidae).</title>
        <authorList>
            <person name="Angst P."/>
        </authorList>
    </citation>
    <scope>NUCLEOTIDE SEQUENCE</scope>
    <source>
        <strain evidence="4">PB745_02</strain>
        <tissue evidence="4">Gill</tissue>
    </source>
</reference>
<dbReference type="Pfam" id="PF03723">
    <property type="entry name" value="Hemocyanin_C"/>
    <property type="match status" value="1"/>
</dbReference>
<evidence type="ECO:0000256" key="2">
    <source>
        <dbReference type="SAM" id="SignalP"/>
    </source>
</evidence>
<dbReference type="Proteomes" id="UP001292094">
    <property type="component" value="Unassembled WGS sequence"/>
</dbReference>
<dbReference type="Gene3D" id="1.20.1370.10">
    <property type="entry name" value="Hemocyanin, N-terminal domain"/>
    <property type="match status" value="1"/>
</dbReference>
<dbReference type="InterPro" id="IPR005204">
    <property type="entry name" value="Hemocyanin_N"/>
</dbReference>
<evidence type="ECO:0000313" key="4">
    <source>
        <dbReference type="EMBL" id="KAK4288806.1"/>
    </source>
</evidence>
<dbReference type="PROSITE" id="PS00498">
    <property type="entry name" value="TYROSINASE_2"/>
    <property type="match status" value="1"/>
</dbReference>
<comment type="similarity">
    <text evidence="1">Belongs to the tyrosinase family. Hemocyanin subfamily.</text>
</comment>
<dbReference type="InterPro" id="IPR005203">
    <property type="entry name" value="Hemocyanin_C"/>
</dbReference>